<reference evidence="1" key="1">
    <citation type="submission" date="2023-05" db="EMBL/GenBank/DDBJ databases">
        <title>Mariniplasma microaerophilum sp. nov., a novel anaerobic mollicute isolated from terrestrial mud volcano, Taman Peninsula, Russia.</title>
        <authorList>
            <person name="Khomyakova M.A."/>
            <person name="Merkel A.Y."/>
            <person name="Slobodkin A.I."/>
        </authorList>
    </citation>
    <scope>NUCLEOTIDE SEQUENCE</scope>
    <source>
        <strain evidence="1">M4Ah</strain>
    </source>
</reference>
<comment type="caution">
    <text evidence="1">The sequence shown here is derived from an EMBL/GenBank/DDBJ whole genome shotgun (WGS) entry which is preliminary data.</text>
</comment>
<dbReference type="AlphaFoldDB" id="A0AAW6U2G8"/>
<dbReference type="Proteomes" id="UP001431532">
    <property type="component" value="Unassembled WGS sequence"/>
</dbReference>
<dbReference type="EMBL" id="JASCXW010000001">
    <property type="protein sequence ID" value="MDI6452092.1"/>
    <property type="molecule type" value="Genomic_DNA"/>
</dbReference>
<proteinExistence type="predicted"/>
<accession>A0AAW6U2G8</accession>
<sequence>MGDYYKKTYGNRLIYNKKELENDLKKAFQLFLFEYYLIVEINNNKISVTHNISARDSEVLAWVTQVLNQGGFGNDHLGSKQTIIVQISWRDSNTIGIDHPEGLKGYTRDKLREIFNKNSLSEGFYAR</sequence>
<protein>
    <submittedName>
        <fullName evidence="1">Uncharacterized protein</fullName>
    </submittedName>
</protein>
<organism evidence="1 2">
    <name type="scientific">Peloplasma aerotolerans</name>
    <dbReference type="NCBI Taxonomy" id="3044389"/>
    <lineage>
        <taxon>Bacteria</taxon>
        <taxon>Bacillati</taxon>
        <taxon>Mycoplasmatota</taxon>
        <taxon>Mollicutes</taxon>
        <taxon>Acholeplasmatales</taxon>
        <taxon>Acholeplasmataceae</taxon>
        <taxon>Peloplasma</taxon>
    </lineage>
</organism>
<evidence type="ECO:0000313" key="1">
    <source>
        <dbReference type="EMBL" id="MDI6452092.1"/>
    </source>
</evidence>
<evidence type="ECO:0000313" key="2">
    <source>
        <dbReference type="Proteomes" id="UP001431532"/>
    </source>
</evidence>
<dbReference type="RefSeq" id="WP_282838494.1">
    <property type="nucleotide sequence ID" value="NZ_JASCXW010000001.1"/>
</dbReference>
<keyword evidence="2" id="KW-1185">Reference proteome</keyword>
<gene>
    <name evidence="1" type="ORF">QJ521_00825</name>
</gene>
<name>A0AAW6U2G8_9MOLU</name>